<comment type="caution">
    <text evidence="1">The sequence shown here is derived from an EMBL/GenBank/DDBJ whole genome shotgun (WGS) entry which is preliminary data.</text>
</comment>
<dbReference type="RefSeq" id="WP_209692400.1">
    <property type="nucleotide sequence ID" value="NZ_BAAAVU010000028.1"/>
</dbReference>
<protein>
    <recommendedName>
        <fullName evidence="3">DUF4469 domain-containing protein</fullName>
    </recommendedName>
</protein>
<sequence length="214" mass="23336">MVGWESLREDLLRYREESPRPLVVWPSPSTERRHERRFRIQLAAWATGIAGELHAKYGDLVELQVGALTFPGRQLFVDELARQLHGEPADRGELTADLLAPLTIRSGHHSKQDVLVTNHAAHQQVLITAGDLHSTVTDSSGAVVGLYVGPHNAPRIEFPIDPGHSRPVPALIGTASLVPDLGYAVPPGTWALVITLQTVSGFYLSTPLELTITS</sequence>
<evidence type="ECO:0000313" key="2">
    <source>
        <dbReference type="Proteomes" id="UP000755585"/>
    </source>
</evidence>
<gene>
    <name evidence="1" type="ORF">JOF29_000281</name>
</gene>
<reference evidence="1 2" key="1">
    <citation type="submission" date="2021-03" db="EMBL/GenBank/DDBJ databases">
        <title>Sequencing the genomes of 1000 actinobacteria strains.</title>
        <authorList>
            <person name="Klenk H.-P."/>
        </authorList>
    </citation>
    <scope>NUCLEOTIDE SEQUENCE [LARGE SCALE GENOMIC DNA]</scope>
    <source>
        <strain evidence="1 2">DSM 18824</strain>
    </source>
</reference>
<dbReference type="EMBL" id="JAGINT010000001">
    <property type="protein sequence ID" value="MBP2349198.1"/>
    <property type="molecule type" value="Genomic_DNA"/>
</dbReference>
<evidence type="ECO:0008006" key="3">
    <source>
        <dbReference type="Google" id="ProtNLM"/>
    </source>
</evidence>
<evidence type="ECO:0000313" key="1">
    <source>
        <dbReference type="EMBL" id="MBP2349198.1"/>
    </source>
</evidence>
<dbReference type="Proteomes" id="UP000755585">
    <property type="component" value="Unassembled WGS sequence"/>
</dbReference>
<organism evidence="1 2">
    <name type="scientific">Kribbella aluminosa</name>
    <dbReference type="NCBI Taxonomy" id="416017"/>
    <lineage>
        <taxon>Bacteria</taxon>
        <taxon>Bacillati</taxon>
        <taxon>Actinomycetota</taxon>
        <taxon>Actinomycetes</taxon>
        <taxon>Propionibacteriales</taxon>
        <taxon>Kribbellaceae</taxon>
        <taxon>Kribbella</taxon>
    </lineage>
</organism>
<accession>A0ABS4UC23</accession>
<name>A0ABS4UC23_9ACTN</name>
<keyword evidence="2" id="KW-1185">Reference proteome</keyword>
<proteinExistence type="predicted"/>